<name>A0ABT4D215_9CLOT</name>
<feature type="transmembrane region" description="Helical" evidence="9">
    <location>
        <begin position="20"/>
        <end position="42"/>
    </location>
</feature>
<dbReference type="PROSITE" id="PS50928">
    <property type="entry name" value="ABC_TM1"/>
    <property type="match status" value="1"/>
</dbReference>
<dbReference type="EMBL" id="JAPQER010000006">
    <property type="protein sequence ID" value="MCY6485271.1"/>
    <property type="molecule type" value="Genomic_DNA"/>
</dbReference>
<reference evidence="11" key="1">
    <citation type="submission" date="2022-12" db="EMBL/GenBank/DDBJ databases">
        <authorList>
            <person name="Wang J."/>
        </authorList>
    </citation>
    <scope>NUCLEOTIDE SEQUENCE</scope>
    <source>
        <strain evidence="11">HY-45-18</strain>
    </source>
</reference>
<proteinExistence type="inferred from homology"/>
<evidence type="ECO:0000256" key="5">
    <source>
        <dbReference type="ARBA" id="ARBA00022692"/>
    </source>
</evidence>
<accession>A0ABT4D215</accession>
<dbReference type="PANTHER" id="PTHR30614">
    <property type="entry name" value="MEMBRANE COMPONENT OF AMINO ACID ABC TRANSPORTER"/>
    <property type="match status" value="1"/>
</dbReference>
<dbReference type="PANTHER" id="PTHR30614:SF20">
    <property type="entry name" value="GLUTAMINE TRANSPORT SYSTEM PERMEASE PROTEIN GLNP"/>
    <property type="match status" value="1"/>
</dbReference>
<evidence type="ECO:0000256" key="1">
    <source>
        <dbReference type="ARBA" id="ARBA00004651"/>
    </source>
</evidence>
<feature type="transmembrane region" description="Helical" evidence="9">
    <location>
        <begin position="199"/>
        <end position="221"/>
    </location>
</feature>
<keyword evidence="12" id="KW-1185">Reference proteome</keyword>
<comment type="subcellular location">
    <subcellularLocation>
        <location evidence="1 9">Cell membrane</location>
        <topology evidence="1 9">Multi-pass membrane protein</topology>
    </subcellularLocation>
</comment>
<protein>
    <submittedName>
        <fullName evidence="11">Amino acid ABC transporter permease</fullName>
    </submittedName>
</protein>
<evidence type="ECO:0000259" key="10">
    <source>
        <dbReference type="PROSITE" id="PS50928"/>
    </source>
</evidence>
<dbReference type="CDD" id="cd06261">
    <property type="entry name" value="TM_PBP2"/>
    <property type="match status" value="1"/>
</dbReference>
<dbReference type="Pfam" id="PF00528">
    <property type="entry name" value="BPD_transp_1"/>
    <property type="match status" value="1"/>
</dbReference>
<evidence type="ECO:0000256" key="7">
    <source>
        <dbReference type="ARBA" id="ARBA00022989"/>
    </source>
</evidence>
<evidence type="ECO:0000313" key="12">
    <source>
        <dbReference type="Proteomes" id="UP001078443"/>
    </source>
</evidence>
<evidence type="ECO:0000256" key="9">
    <source>
        <dbReference type="RuleBase" id="RU363032"/>
    </source>
</evidence>
<evidence type="ECO:0000256" key="3">
    <source>
        <dbReference type="ARBA" id="ARBA00022448"/>
    </source>
</evidence>
<gene>
    <name evidence="11" type="ORF">OW763_13065</name>
</gene>
<evidence type="ECO:0000313" key="11">
    <source>
        <dbReference type="EMBL" id="MCY6485271.1"/>
    </source>
</evidence>
<keyword evidence="7 9" id="KW-1133">Transmembrane helix</keyword>
<comment type="caution">
    <text evidence="11">The sequence shown here is derived from an EMBL/GenBank/DDBJ whole genome shotgun (WGS) entry which is preliminary data.</text>
</comment>
<evidence type="ECO:0000256" key="2">
    <source>
        <dbReference type="ARBA" id="ARBA00010072"/>
    </source>
</evidence>
<dbReference type="NCBIfam" id="TIGR01726">
    <property type="entry name" value="HEQRo_perm_3TM"/>
    <property type="match status" value="1"/>
</dbReference>
<evidence type="ECO:0000256" key="8">
    <source>
        <dbReference type="ARBA" id="ARBA00023136"/>
    </source>
</evidence>
<keyword evidence="6" id="KW-0029">Amino-acid transport</keyword>
<dbReference type="InterPro" id="IPR035906">
    <property type="entry name" value="MetI-like_sf"/>
</dbReference>
<keyword evidence="3 9" id="KW-0813">Transport</keyword>
<evidence type="ECO:0000256" key="6">
    <source>
        <dbReference type="ARBA" id="ARBA00022970"/>
    </source>
</evidence>
<dbReference type="InterPro" id="IPR010065">
    <property type="entry name" value="AA_ABC_transptr_permease_3TM"/>
</dbReference>
<dbReference type="RefSeq" id="WP_268041594.1">
    <property type="nucleotide sequence ID" value="NZ_JAPQER010000006.1"/>
</dbReference>
<organism evidence="11 12">
    <name type="scientific">Clostridium aestuarii</name>
    <dbReference type="NCBI Taxonomy" id="338193"/>
    <lineage>
        <taxon>Bacteria</taxon>
        <taxon>Bacillati</taxon>
        <taxon>Bacillota</taxon>
        <taxon>Clostridia</taxon>
        <taxon>Eubacteriales</taxon>
        <taxon>Clostridiaceae</taxon>
        <taxon>Clostridium</taxon>
    </lineage>
</organism>
<evidence type="ECO:0000256" key="4">
    <source>
        <dbReference type="ARBA" id="ARBA00022475"/>
    </source>
</evidence>
<comment type="similarity">
    <text evidence="2">Belongs to the binding-protein-dependent transport system permease family. HisMQ subfamily.</text>
</comment>
<dbReference type="SUPFAM" id="SSF161098">
    <property type="entry name" value="MetI-like"/>
    <property type="match status" value="1"/>
</dbReference>
<feature type="transmembrane region" description="Helical" evidence="9">
    <location>
        <begin position="91"/>
        <end position="111"/>
    </location>
</feature>
<sequence length="231" mass="25061">MGFSDFLSTYFNFFLKGAGITVLISFFTVILGVVFGILLALMKLSKNKILKGLATAYIELIRGTPLLVQVYIIFYGLPTVLLNYGMELPNISILGIDFIAFVSVILSLSINSTAYVAEIIRGGIESIDKGQMEAARSLGLPHGVSMKEIVIPQALKNILPALGNEFITVIKESAIVSVVGIQELMFNARVSAGATYKIFTPYLVAAAMYFVLTFGLSKLLGVAERRMKASD</sequence>
<dbReference type="Proteomes" id="UP001078443">
    <property type="component" value="Unassembled WGS sequence"/>
</dbReference>
<feature type="domain" description="ABC transmembrane type-1" evidence="10">
    <location>
        <begin position="18"/>
        <end position="220"/>
    </location>
</feature>
<feature type="transmembrane region" description="Helical" evidence="9">
    <location>
        <begin position="63"/>
        <end position="85"/>
    </location>
</feature>
<keyword evidence="5 9" id="KW-0812">Transmembrane</keyword>
<dbReference type="InterPro" id="IPR000515">
    <property type="entry name" value="MetI-like"/>
</dbReference>
<dbReference type="InterPro" id="IPR043429">
    <property type="entry name" value="ArtM/GltK/GlnP/TcyL/YhdX-like"/>
</dbReference>
<keyword evidence="8 9" id="KW-0472">Membrane</keyword>
<keyword evidence="4" id="KW-1003">Cell membrane</keyword>
<dbReference type="Gene3D" id="1.10.3720.10">
    <property type="entry name" value="MetI-like"/>
    <property type="match status" value="1"/>
</dbReference>